<evidence type="ECO:0000313" key="2">
    <source>
        <dbReference type="EMBL" id="PKA53017.1"/>
    </source>
</evidence>
<dbReference type="Proteomes" id="UP000236161">
    <property type="component" value="Unassembled WGS sequence"/>
</dbReference>
<evidence type="ECO:0000313" key="3">
    <source>
        <dbReference type="Proteomes" id="UP000236161"/>
    </source>
</evidence>
<keyword evidence="1" id="KW-0472">Membrane</keyword>
<dbReference type="EMBL" id="KZ452001">
    <property type="protein sequence ID" value="PKA53017.1"/>
    <property type="molecule type" value="Genomic_DNA"/>
</dbReference>
<dbReference type="PANTHER" id="PTHR38925">
    <property type="entry name" value="PROTEIN, PUTATIVE-RELATED"/>
    <property type="match status" value="1"/>
</dbReference>
<dbReference type="OrthoDB" id="10586741at2759"/>
<organism evidence="2 3">
    <name type="scientific">Apostasia shenzhenica</name>
    <dbReference type="NCBI Taxonomy" id="1088818"/>
    <lineage>
        <taxon>Eukaryota</taxon>
        <taxon>Viridiplantae</taxon>
        <taxon>Streptophyta</taxon>
        <taxon>Embryophyta</taxon>
        <taxon>Tracheophyta</taxon>
        <taxon>Spermatophyta</taxon>
        <taxon>Magnoliopsida</taxon>
        <taxon>Liliopsida</taxon>
        <taxon>Asparagales</taxon>
        <taxon>Orchidaceae</taxon>
        <taxon>Apostasioideae</taxon>
        <taxon>Apostasia</taxon>
    </lineage>
</organism>
<keyword evidence="1" id="KW-0812">Transmembrane</keyword>
<accession>A0A2I0ABU5</accession>
<dbReference type="PANTHER" id="PTHR38925:SF1">
    <property type="entry name" value="PROTEIN, PUTATIVE-RELATED"/>
    <property type="match status" value="1"/>
</dbReference>
<keyword evidence="1" id="KW-1133">Transmembrane helix</keyword>
<dbReference type="AlphaFoldDB" id="A0A2I0ABU5"/>
<protein>
    <submittedName>
        <fullName evidence="2">Uncharacterized protein</fullName>
    </submittedName>
</protein>
<gene>
    <name evidence="2" type="ORF">AXF42_Ash001998</name>
</gene>
<evidence type="ECO:0000256" key="1">
    <source>
        <dbReference type="SAM" id="Phobius"/>
    </source>
</evidence>
<reference evidence="2 3" key="1">
    <citation type="journal article" date="2017" name="Nature">
        <title>The Apostasia genome and the evolution of orchids.</title>
        <authorList>
            <person name="Zhang G.Q."/>
            <person name="Liu K.W."/>
            <person name="Li Z."/>
            <person name="Lohaus R."/>
            <person name="Hsiao Y.Y."/>
            <person name="Niu S.C."/>
            <person name="Wang J.Y."/>
            <person name="Lin Y.C."/>
            <person name="Xu Q."/>
            <person name="Chen L.J."/>
            <person name="Yoshida K."/>
            <person name="Fujiwara S."/>
            <person name="Wang Z.W."/>
            <person name="Zhang Y.Q."/>
            <person name="Mitsuda N."/>
            <person name="Wang M."/>
            <person name="Liu G.H."/>
            <person name="Pecoraro L."/>
            <person name="Huang H.X."/>
            <person name="Xiao X.J."/>
            <person name="Lin M."/>
            <person name="Wu X.Y."/>
            <person name="Wu W.L."/>
            <person name="Chen Y.Y."/>
            <person name="Chang S.B."/>
            <person name="Sakamoto S."/>
            <person name="Ohme-Takagi M."/>
            <person name="Yagi M."/>
            <person name="Zeng S.J."/>
            <person name="Shen C.Y."/>
            <person name="Yeh C.M."/>
            <person name="Luo Y.B."/>
            <person name="Tsai W.C."/>
            <person name="Van de Peer Y."/>
            <person name="Liu Z.J."/>
        </authorList>
    </citation>
    <scope>NUCLEOTIDE SEQUENCE [LARGE SCALE GENOMIC DNA]</scope>
    <source>
        <strain evidence="3">cv. Shenzhen</strain>
        <tissue evidence="2">Stem</tissue>
    </source>
</reference>
<sequence>MAAHSKEKTTDSLYLSSSSHPIEEKPTMAAEMSLLMLKLKLLASGGGHCHIHVALLWFFLLKLPLVARMRASSYANMALTVRLFFFRLSRVLSSDAAARSGRRWERALRLLWQRAAAADGRTSNDESFHSFSMLAL</sequence>
<proteinExistence type="predicted"/>
<feature type="transmembrane region" description="Helical" evidence="1">
    <location>
        <begin position="41"/>
        <end position="61"/>
    </location>
</feature>
<name>A0A2I0ABU5_9ASPA</name>
<keyword evidence="3" id="KW-1185">Reference proteome</keyword>